<dbReference type="RefSeq" id="XP_067486282.1">
    <property type="nucleotide sequence ID" value="XM_067638390.1"/>
</dbReference>
<comment type="caution">
    <text evidence="1">The sequence shown here is derived from an EMBL/GenBank/DDBJ whole genome shotgun (WGS) entry which is preliminary data.</text>
</comment>
<dbReference type="Proteomes" id="UP000283090">
    <property type="component" value="Unassembled WGS sequence"/>
</dbReference>
<dbReference type="InterPro" id="IPR015947">
    <property type="entry name" value="PUA-like_sf"/>
</dbReference>
<dbReference type="VEuPathDB" id="FungiDB:DFL_008631"/>
<gene>
    <name evidence="1" type="ORF">DFL_008631</name>
</gene>
<organism evidence="1 2">
    <name type="scientific">Arthrobotrys flagrans</name>
    <name type="common">Nematode-trapping fungus</name>
    <name type="synonym">Trichothecium flagrans</name>
    <dbReference type="NCBI Taxonomy" id="97331"/>
    <lineage>
        <taxon>Eukaryota</taxon>
        <taxon>Fungi</taxon>
        <taxon>Dikarya</taxon>
        <taxon>Ascomycota</taxon>
        <taxon>Pezizomycotina</taxon>
        <taxon>Orbiliomycetes</taxon>
        <taxon>Orbiliales</taxon>
        <taxon>Orbiliaceae</taxon>
        <taxon>Arthrobotrys</taxon>
    </lineage>
</organism>
<proteinExistence type="predicted"/>
<evidence type="ECO:0000313" key="1">
    <source>
        <dbReference type="EMBL" id="RVD80738.1"/>
    </source>
</evidence>
<dbReference type="OrthoDB" id="2149705at2759"/>
<accession>A0A436ZPB0</accession>
<sequence>MKSRRRSAFGNGFPLCNYNLYVQDISALIIRIRDKKILYIHLWLRLKDLDSIIGNIPLRWRHSVVLAPHSSITHVCEILPARTRNEGDLPLEEDGFGNEEFNSRHKDWDGYDFAYKIISVYELRDPISLSEMRAKYDFKSALRGLVYLPKALNQQVR</sequence>
<dbReference type="SUPFAM" id="SSF88697">
    <property type="entry name" value="PUA domain-like"/>
    <property type="match status" value="1"/>
</dbReference>
<keyword evidence="2" id="KW-1185">Reference proteome</keyword>
<dbReference type="AlphaFoldDB" id="A0A436ZPB0"/>
<name>A0A436ZPB0_ARTFL</name>
<dbReference type="EMBL" id="SAEB01000012">
    <property type="protein sequence ID" value="RVD80738.1"/>
    <property type="molecule type" value="Genomic_DNA"/>
</dbReference>
<evidence type="ECO:0000313" key="2">
    <source>
        <dbReference type="Proteomes" id="UP000283090"/>
    </source>
</evidence>
<reference evidence="1 2" key="1">
    <citation type="submission" date="2019-01" db="EMBL/GenBank/DDBJ databases">
        <title>Intercellular communication is required for trap formation in the nematode-trapping fungus Duddingtonia flagrans.</title>
        <authorList>
            <person name="Youssar L."/>
            <person name="Wernet V."/>
            <person name="Hensel N."/>
            <person name="Hildebrandt H.-G."/>
            <person name="Fischer R."/>
        </authorList>
    </citation>
    <scope>NUCLEOTIDE SEQUENCE [LARGE SCALE GENOMIC DNA]</scope>
    <source>
        <strain evidence="1 2">CBS H-5679</strain>
    </source>
</reference>
<protein>
    <submittedName>
        <fullName evidence="1">Uncharacterized protein</fullName>
    </submittedName>
</protein>
<dbReference type="GeneID" id="93590942"/>